<evidence type="ECO:0000313" key="3">
    <source>
        <dbReference type="Proteomes" id="UP000324222"/>
    </source>
</evidence>
<reference evidence="2 3" key="1">
    <citation type="submission" date="2019-05" db="EMBL/GenBank/DDBJ databases">
        <title>Another draft genome of Portunus trituberculatus and its Hox gene families provides insights of decapod evolution.</title>
        <authorList>
            <person name="Jeong J.-H."/>
            <person name="Song I."/>
            <person name="Kim S."/>
            <person name="Choi T."/>
            <person name="Kim D."/>
            <person name="Ryu S."/>
            <person name="Kim W."/>
        </authorList>
    </citation>
    <scope>NUCLEOTIDE SEQUENCE [LARGE SCALE GENOMIC DNA]</scope>
    <source>
        <tissue evidence="2">Muscle</tissue>
    </source>
</reference>
<keyword evidence="3" id="KW-1185">Reference proteome</keyword>
<dbReference type="EMBL" id="VSRR010041087">
    <property type="protein sequence ID" value="MPC75420.1"/>
    <property type="molecule type" value="Genomic_DNA"/>
</dbReference>
<protein>
    <submittedName>
        <fullName evidence="2">Uncharacterized protein</fullName>
    </submittedName>
</protein>
<sequence>MNKILRSKAPTTGHPSVHGRVKKSGQCGQNKVCPLEMKAQGRESQVGMSHRCYGQKNRLLSDLGIAARRVTGMCPAKDNINNSSSSTLRDHRVLSSFAAQGTVKSASFHRRERLA</sequence>
<evidence type="ECO:0000313" key="2">
    <source>
        <dbReference type="EMBL" id="MPC75420.1"/>
    </source>
</evidence>
<organism evidence="2 3">
    <name type="scientific">Portunus trituberculatus</name>
    <name type="common">Swimming crab</name>
    <name type="synonym">Neptunus trituberculatus</name>
    <dbReference type="NCBI Taxonomy" id="210409"/>
    <lineage>
        <taxon>Eukaryota</taxon>
        <taxon>Metazoa</taxon>
        <taxon>Ecdysozoa</taxon>
        <taxon>Arthropoda</taxon>
        <taxon>Crustacea</taxon>
        <taxon>Multicrustacea</taxon>
        <taxon>Malacostraca</taxon>
        <taxon>Eumalacostraca</taxon>
        <taxon>Eucarida</taxon>
        <taxon>Decapoda</taxon>
        <taxon>Pleocyemata</taxon>
        <taxon>Brachyura</taxon>
        <taxon>Eubrachyura</taxon>
        <taxon>Portunoidea</taxon>
        <taxon>Portunidae</taxon>
        <taxon>Portuninae</taxon>
        <taxon>Portunus</taxon>
    </lineage>
</organism>
<evidence type="ECO:0000256" key="1">
    <source>
        <dbReference type="SAM" id="MobiDB-lite"/>
    </source>
</evidence>
<name>A0A5B7HSI5_PORTR</name>
<dbReference type="Proteomes" id="UP000324222">
    <property type="component" value="Unassembled WGS sequence"/>
</dbReference>
<accession>A0A5B7HSI5</accession>
<dbReference type="AlphaFoldDB" id="A0A5B7HSI5"/>
<feature type="region of interest" description="Disordered" evidence="1">
    <location>
        <begin position="1"/>
        <end position="28"/>
    </location>
</feature>
<proteinExistence type="predicted"/>
<gene>
    <name evidence="2" type="ORF">E2C01_069807</name>
</gene>
<comment type="caution">
    <text evidence="2">The sequence shown here is derived from an EMBL/GenBank/DDBJ whole genome shotgun (WGS) entry which is preliminary data.</text>
</comment>